<dbReference type="Pfam" id="PF07441">
    <property type="entry name" value="BofA"/>
    <property type="match status" value="1"/>
</dbReference>
<proteinExistence type="predicted"/>
<gene>
    <name evidence="2" type="ORF">ACFOZ7_16955</name>
</gene>
<keyword evidence="1" id="KW-0812">Transmembrane</keyword>
<dbReference type="Proteomes" id="UP001595821">
    <property type="component" value="Unassembled WGS sequence"/>
</dbReference>
<feature type="transmembrane region" description="Helical" evidence="1">
    <location>
        <begin position="30"/>
        <end position="50"/>
    </location>
</feature>
<reference evidence="2 3" key="1">
    <citation type="journal article" date="2014" name="Int. J. Syst. Evol. Microbiol.">
        <title>Complete genome sequence of Corynebacterium casei LMG S-19264T (=DSM 44701T), isolated from a smear-ripened cheese.</title>
        <authorList>
            <consortium name="US DOE Joint Genome Institute (JGI-PGF)"/>
            <person name="Walter F."/>
            <person name="Albersmeier A."/>
            <person name="Kalinowski J."/>
            <person name="Ruckert C."/>
        </authorList>
    </citation>
    <scope>NUCLEOTIDE SEQUENCE [LARGE SCALE GENOMIC DNA]</scope>
    <source>
        <strain evidence="2 3">IBRC-M 10912</strain>
    </source>
</reference>
<keyword evidence="1" id="KW-1133">Transmembrane helix</keyword>
<dbReference type="RefSeq" id="WP_246973889.1">
    <property type="nucleotide sequence ID" value="NZ_CP095397.1"/>
</dbReference>
<evidence type="ECO:0000313" key="2">
    <source>
        <dbReference type="EMBL" id="MFC4248596.1"/>
    </source>
</evidence>
<name>A0ABD5P3Q4_9EURY</name>
<feature type="transmembrane region" description="Helical" evidence="1">
    <location>
        <begin position="57"/>
        <end position="84"/>
    </location>
</feature>
<sequence>MVTGLEVALLLFVLALFVGATRIIRTVKPFIVNAAVGLLVLFLAEALFGLEVALTAVALLIVALGGVPGAVLVILLSVFGVAFVP</sequence>
<organism evidence="2 3">
    <name type="scientific">Natribaculum luteum</name>
    <dbReference type="NCBI Taxonomy" id="1586232"/>
    <lineage>
        <taxon>Archaea</taxon>
        <taxon>Methanobacteriati</taxon>
        <taxon>Methanobacteriota</taxon>
        <taxon>Stenosarchaea group</taxon>
        <taxon>Halobacteria</taxon>
        <taxon>Halobacteriales</taxon>
        <taxon>Natrialbaceae</taxon>
        <taxon>Natribaculum</taxon>
    </lineage>
</organism>
<protein>
    <submittedName>
        <fullName evidence="2">Pro-sigmaK processing inhibitor BofA family protein</fullName>
    </submittedName>
</protein>
<evidence type="ECO:0000256" key="1">
    <source>
        <dbReference type="SAM" id="Phobius"/>
    </source>
</evidence>
<dbReference type="EMBL" id="JBHSDJ010000125">
    <property type="protein sequence ID" value="MFC4248596.1"/>
    <property type="molecule type" value="Genomic_DNA"/>
</dbReference>
<evidence type="ECO:0000313" key="3">
    <source>
        <dbReference type="Proteomes" id="UP001595821"/>
    </source>
</evidence>
<dbReference type="GeneID" id="71853603"/>
<dbReference type="InterPro" id="IPR010001">
    <property type="entry name" value="BofA"/>
</dbReference>
<keyword evidence="1" id="KW-0472">Membrane</keyword>
<accession>A0ABD5P3Q4</accession>
<dbReference type="AlphaFoldDB" id="A0ABD5P3Q4"/>
<comment type="caution">
    <text evidence="2">The sequence shown here is derived from an EMBL/GenBank/DDBJ whole genome shotgun (WGS) entry which is preliminary data.</text>
</comment>